<organism evidence="1 2">
    <name type="scientific">Avena sativa</name>
    <name type="common">Oat</name>
    <dbReference type="NCBI Taxonomy" id="4498"/>
    <lineage>
        <taxon>Eukaryota</taxon>
        <taxon>Viridiplantae</taxon>
        <taxon>Streptophyta</taxon>
        <taxon>Embryophyta</taxon>
        <taxon>Tracheophyta</taxon>
        <taxon>Spermatophyta</taxon>
        <taxon>Magnoliopsida</taxon>
        <taxon>Liliopsida</taxon>
        <taxon>Poales</taxon>
        <taxon>Poaceae</taxon>
        <taxon>BOP clade</taxon>
        <taxon>Pooideae</taxon>
        <taxon>Poodae</taxon>
        <taxon>Poeae</taxon>
        <taxon>Poeae Chloroplast Group 1 (Aveneae type)</taxon>
        <taxon>Aveninae</taxon>
        <taxon>Avena</taxon>
    </lineage>
</organism>
<dbReference type="Proteomes" id="UP001732700">
    <property type="component" value="Chromosome 3C"/>
</dbReference>
<evidence type="ECO:0000313" key="1">
    <source>
        <dbReference type="EnsemblPlants" id="AVESA.00010b.r2.3CG0454060.1.CDS"/>
    </source>
</evidence>
<reference evidence="1" key="2">
    <citation type="submission" date="2025-09" db="UniProtKB">
        <authorList>
            <consortium name="EnsemblPlants"/>
        </authorList>
    </citation>
    <scope>IDENTIFICATION</scope>
</reference>
<accession>A0ACD5VMK5</accession>
<dbReference type="EnsemblPlants" id="AVESA.00010b.r2.3CG0454060.1">
    <property type="protein sequence ID" value="AVESA.00010b.r2.3CG0454060.1.CDS"/>
    <property type="gene ID" value="AVESA.00010b.r2.3CG0454060"/>
</dbReference>
<protein>
    <submittedName>
        <fullName evidence="1">Uncharacterized protein</fullName>
    </submittedName>
</protein>
<sequence>MASLLFVHTTQNQDSPAYFSGHTLLTLVRLPHHHMAIFEVTRSFGAVLENTKIKFSKLYMRQIYKGPHPNQATVINSGEATGLGLTAVNNWGIYDDVGSEAKLVAKAQGFHTAAGNWFSWFSMTFFDGERFKGSTLQVMGASEGTEEDVFSIVGGTGDFAMARGILTKKVHQRGDGTVIFEITVDGYCHMNIQVPAPTKMGPWGAKDAPLRETGGRSQRLESVTVYFNSVVSAIQFSYIGEDGKICNSALWGSFECTKTPSTVETIKFCPTEFVKEITGTFGDLDYLSELKIITNVKTYGPFGCQDGKSPFSYTVPEDKTVVGFFAECDDYIRKIGVCTI</sequence>
<name>A0ACD5VMK5_AVESA</name>
<reference evidence="1" key="1">
    <citation type="submission" date="2021-05" db="EMBL/GenBank/DDBJ databases">
        <authorList>
            <person name="Scholz U."/>
            <person name="Mascher M."/>
            <person name="Fiebig A."/>
        </authorList>
    </citation>
    <scope>NUCLEOTIDE SEQUENCE [LARGE SCALE GENOMIC DNA]</scope>
</reference>
<proteinExistence type="predicted"/>
<keyword evidence="2" id="KW-1185">Reference proteome</keyword>
<evidence type="ECO:0000313" key="2">
    <source>
        <dbReference type="Proteomes" id="UP001732700"/>
    </source>
</evidence>